<evidence type="ECO:0000256" key="2">
    <source>
        <dbReference type="ARBA" id="ARBA00022679"/>
    </source>
</evidence>
<dbReference type="Pfam" id="PF00069">
    <property type="entry name" value="Pkinase"/>
    <property type="match status" value="1"/>
</dbReference>
<dbReference type="PANTHER" id="PTHR24349">
    <property type="entry name" value="SERINE/THREONINE-PROTEIN KINASE"/>
    <property type="match status" value="1"/>
</dbReference>
<dbReference type="PROSITE" id="PS00107">
    <property type="entry name" value="PROTEIN_KINASE_ATP"/>
    <property type="match status" value="1"/>
</dbReference>
<dbReference type="SUPFAM" id="SSF56112">
    <property type="entry name" value="Protein kinase-like (PK-like)"/>
    <property type="match status" value="1"/>
</dbReference>
<keyword evidence="1 7" id="KW-0723">Serine/threonine-protein kinase</keyword>
<reference evidence="9 10" key="1">
    <citation type="journal article" date="2011" name="Science">
        <title>The Selaginella genome identifies genetic changes associated with the evolution of vascular plants.</title>
        <authorList>
            <person name="Banks J.A."/>
            <person name="Nishiyama T."/>
            <person name="Hasebe M."/>
            <person name="Bowman J.L."/>
            <person name="Gribskov M."/>
            <person name="dePamphilis C."/>
            <person name="Albert V.A."/>
            <person name="Aono N."/>
            <person name="Aoyama T."/>
            <person name="Ambrose B.A."/>
            <person name="Ashton N.W."/>
            <person name="Axtell M.J."/>
            <person name="Barker E."/>
            <person name="Barker M.S."/>
            <person name="Bennetzen J.L."/>
            <person name="Bonawitz N.D."/>
            <person name="Chapple C."/>
            <person name="Cheng C."/>
            <person name="Correa L.G."/>
            <person name="Dacre M."/>
            <person name="DeBarry J."/>
            <person name="Dreyer I."/>
            <person name="Elias M."/>
            <person name="Engstrom E.M."/>
            <person name="Estelle M."/>
            <person name="Feng L."/>
            <person name="Finet C."/>
            <person name="Floyd S.K."/>
            <person name="Frommer W.B."/>
            <person name="Fujita T."/>
            <person name="Gramzow L."/>
            <person name="Gutensohn M."/>
            <person name="Harholt J."/>
            <person name="Hattori M."/>
            <person name="Heyl A."/>
            <person name="Hirai T."/>
            <person name="Hiwatashi Y."/>
            <person name="Ishikawa M."/>
            <person name="Iwata M."/>
            <person name="Karol K.G."/>
            <person name="Koehler B."/>
            <person name="Kolukisaoglu U."/>
            <person name="Kubo M."/>
            <person name="Kurata T."/>
            <person name="Lalonde S."/>
            <person name="Li K."/>
            <person name="Li Y."/>
            <person name="Litt A."/>
            <person name="Lyons E."/>
            <person name="Manning G."/>
            <person name="Maruyama T."/>
            <person name="Michael T.P."/>
            <person name="Mikami K."/>
            <person name="Miyazaki S."/>
            <person name="Morinaga S."/>
            <person name="Murata T."/>
            <person name="Mueller-Roeber B."/>
            <person name="Nelson D.R."/>
            <person name="Obara M."/>
            <person name="Oguri Y."/>
            <person name="Olmstead R.G."/>
            <person name="Onodera N."/>
            <person name="Petersen B.L."/>
            <person name="Pils B."/>
            <person name="Prigge M."/>
            <person name="Rensing S.A."/>
            <person name="Riano-Pachon D.M."/>
            <person name="Roberts A.W."/>
            <person name="Sato Y."/>
            <person name="Scheller H.V."/>
            <person name="Schulz B."/>
            <person name="Schulz C."/>
            <person name="Shakirov E.V."/>
            <person name="Shibagaki N."/>
            <person name="Shinohara N."/>
            <person name="Shippen D.E."/>
            <person name="Soerensen I."/>
            <person name="Sotooka R."/>
            <person name="Sugimoto N."/>
            <person name="Sugita M."/>
            <person name="Sumikawa N."/>
            <person name="Tanurdzic M."/>
            <person name="Theissen G."/>
            <person name="Ulvskov P."/>
            <person name="Wakazuki S."/>
            <person name="Weng J.K."/>
            <person name="Willats W.W."/>
            <person name="Wipf D."/>
            <person name="Wolf P.G."/>
            <person name="Yang L."/>
            <person name="Zimmer A.D."/>
            <person name="Zhu Q."/>
            <person name="Mitros T."/>
            <person name="Hellsten U."/>
            <person name="Loque D."/>
            <person name="Otillar R."/>
            <person name="Salamov A."/>
            <person name="Schmutz J."/>
            <person name="Shapiro H."/>
            <person name="Lindquist E."/>
            <person name="Lucas S."/>
            <person name="Rokhsar D."/>
            <person name="Grigoriev I.V."/>
        </authorList>
    </citation>
    <scope>NUCLEOTIDE SEQUENCE [LARGE SCALE GENOMIC DNA]</scope>
</reference>
<dbReference type="AlphaFoldDB" id="D8SM06"/>
<evidence type="ECO:0000256" key="7">
    <source>
        <dbReference type="RuleBase" id="RU000304"/>
    </source>
</evidence>
<proteinExistence type="inferred from homology"/>
<dbReference type="OrthoDB" id="545463at2759"/>
<dbReference type="EMBL" id="GL377627">
    <property type="protein sequence ID" value="EFJ14403.1"/>
    <property type="molecule type" value="Genomic_DNA"/>
</dbReference>
<dbReference type="Gene3D" id="1.10.510.10">
    <property type="entry name" value="Transferase(Phosphotransferase) domain 1"/>
    <property type="match status" value="1"/>
</dbReference>
<name>D8SM06_SELML</name>
<evidence type="ECO:0000313" key="10">
    <source>
        <dbReference type="Proteomes" id="UP000001514"/>
    </source>
</evidence>
<evidence type="ECO:0000259" key="8">
    <source>
        <dbReference type="PROSITE" id="PS50011"/>
    </source>
</evidence>
<evidence type="ECO:0000256" key="5">
    <source>
        <dbReference type="ARBA" id="ARBA00022840"/>
    </source>
</evidence>
<feature type="binding site" evidence="6">
    <location>
        <position position="41"/>
    </location>
    <ligand>
        <name>ATP</name>
        <dbReference type="ChEBI" id="CHEBI:30616"/>
    </ligand>
</feature>
<dbReference type="GO" id="GO:0005524">
    <property type="term" value="F:ATP binding"/>
    <property type="evidence" value="ECO:0007669"/>
    <property type="project" value="UniProtKB-UniRule"/>
</dbReference>
<dbReference type="InterPro" id="IPR050205">
    <property type="entry name" value="CDPK_Ser/Thr_kinases"/>
</dbReference>
<dbReference type="InterPro" id="IPR017441">
    <property type="entry name" value="Protein_kinase_ATP_BS"/>
</dbReference>
<dbReference type="GO" id="GO:0005737">
    <property type="term" value="C:cytoplasm"/>
    <property type="evidence" value="ECO:0000318"/>
    <property type="project" value="GO_Central"/>
</dbReference>
<evidence type="ECO:0000256" key="6">
    <source>
        <dbReference type="PROSITE-ProRule" id="PRU10141"/>
    </source>
</evidence>
<keyword evidence="4" id="KW-0418">Kinase</keyword>
<feature type="domain" description="Protein kinase" evidence="8">
    <location>
        <begin position="12"/>
        <end position="255"/>
    </location>
</feature>
<evidence type="ECO:0000256" key="3">
    <source>
        <dbReference type="ARBA" id="ARBA00022741"/>
    </source>
</evidence>
<dbReference type="InterPro" id="IPR011009">
    <property type="entry name" value="Kinase-like_dom_sf"/>
</dbReference>
<comment type="similarity">
    <text evidence="7">Belongs to the protein kinase superfamily.</text>
</comment>
<keyword evidence="3 6" id="KW-0547">Nucleotide-binding</keyword>
<dbReference type="eggNOG" id="KOG0032">
    <property type="taxonomic scope" value="Eukaryota"/>
</dbReference>
<dbReference type="HOGENOM" id="CLU_000288_63_0_1"/>
<dbReference type="Gramene" id="EFJ14403">
    <property type="protein sequence ID" value="EFJ14403"/>
    <property type="gene ID" value="SELMODRAFT_120104"/>
</dbReference>
<dbReference type="Proteomes" id="UP000001514">
    <property type="component" value="Unassembled WGS sequence"/>
</dbReference>
<dbReference type="PROSITE" id="PS50011">
    <property type="entry name" value="PROTEIN_KINASE_DOM"/>
    <property type="match status" value="1"/>
</dbReference>
<evidence type="ECO:0000313" key="9">
    <source>
        <dbReference type="EMBL" id="EFJ14403.1"/>
    </source>
</evidence>
<gene>
    <name evidence="9" type="ORF">SELMODRAFT_120104</name>
</gene>
<accession>D8SM06</accession>
<organism evidence="10">
    <name type="scientific">Selaginella moellendorffii</name>
    <name type="common">Spikemoss</name>
    <dbReference type="NCBI Taxonomy" id="88036"/>
    <lineage>
        <taxon>Eukaryota</taxon>
        <taxon>Viridiplantae</taxon>
        <taxon>Streptophyta</taxon>
        <taxon>Embryophyta</taxon>
        <taxon>Tracheophyta</taxon>
        <taxon>Lycopodiopsida</taxon>
        <taxon>Selaginellales</taxon>
        <taxon>Selaginellaceae</taxon>
        <taxon>Selaginella</taxon>
    </lineage>
</organism>
<dbReference type="GO" id="GO:0004674">
    <property type="term" value="F:protein serine/threonine kinase activity"/>
    <property type="evidence" value="ECO:0000318"/>
    <property type="project" value="GO_Central"/>
</dbReference>
<evidence type="ECO:0000256" key="4">
    <source>
        <dbReference type="ARBA" id="ARBA00022777"/>
    </source>
</evidence>
<sequence>MEILFPNLLDKYQVTKTIGMGGFSRVFEVIRLRDGKHFACKTNSMMGDDKLILQELKIMAQLRHDPGVVRLVGIVRDLGFCHIIMELCEGTLLSRLPLGEDEAALVVAKVAGTLQRMHALGMAHNDIKPGNVLISYDSEVKVADFGLSWQKGQEKGALMRGGTARYMPPGERFKESCDIWALGVTLYEMLTGKIAYEELQTPQVLSELERYEDLPLILFDWSRVPVLAKDLMLGMLNLDKKKRLTAAQILEHPWIKRITQNYNRPAPETKVEVEAKQDVRTELIVGGQASVPMY</sequence>
<dbReference type="InterPro" id="IPR008271">
    <property type="entry name" value="Ser/Thr_kinase_AS"/>
</dbReference>
<dbReference type="SMART" id="SM00220">
    <property type="entry name" value="S_TKc"/>
    <property type="match status" value="1"/>
</dbReference>
<keyword evidence="10" id="KW-1185">Reference proteome</keyword>
<dbReference type="STRING" id="88036.D8SM06"/>
<keyword evidence="2" id="KW-0808">Transferase</keyword>
<dbReference type="InterPro" id="IPR000719">
    <property type="entry name" value="Prot_kinase_dom"/>
</dbReference>
<protein>
    <recommendedName>
        <fullName evidence="8">Protein kinase domain-containing protein</fullName>
    </recommendedName>
</protein>
<dbReference type="InParanoid" id="D8SM06"/>
<evidence type="ECO:0000256" key="1">
    <source>
        <dbReference type="ARBA" id="ARBA00022527"/>
    </source>
</evidence>
<dbReference type="PROSITE" id="PS00108">
    <property type="entry name" value="PROTEIN_KINASE_ST"/>
    <property type="match status" value="1"/>
</dbReference>
<dbReference type="KEGG" id="smo:SELMODRAFT_120104"/>
<keyword evidence="5 6" id="KW-0067">ATP-binding</keyword>